<feature type="compositionally biased region" description="Basic and acidic residues" evidence="10">
    <location>
        <begin position="85"/>
        <end position="95"/>
    </location>
</feature>
<evidence type="ECO:0000256" key="4">
    <source>
        <dbReference type="ARBA" id="ARBA00022475"/>
    </source>
</evidence>
<dbReference type="Proteomes" id="UP000468901">
    <property type="component" value="Unassembled WGS sequence"/>
</dbReference>
<gene>
    <name evidence="13" type="ORF">F2P47_08550</name>
</gene>
<keyword evidence="14" id="KW-1185">Reference proteome</keyword>
<evidence type="ECO:0000259" key="12">
    <source>
        <dbReference type="PROSITE" id="PS52015"/>
    </source>
</evidence>
<dbReference type="InterPro" id="IPR006260">
    <property type="entry name" value="TonB/TolA_C"/>
</dbReference>
<evidence type="ECO:0000256" key="5">
    <source>
        <dbReference type="ARBA" id="ARBA00022519"/>
    </source>
</evidence>
<keyword evidence="5" id="KW-0997">Cell inner membrane</keyword>
<keyword evidence="8 11" id="KW-1133">Transmembrane helix</keyword>
<dbReference type="GO" id="GO:0005886">
    <property type="term" value="C:plasma membrane"/>
    <property type="evidence" value="ECO:0007669"/>
    <property type="project" value="UniProtKB-SubCell"/>
</dbReference>
<evidence type="ECO:0000256" key="8">
    <source>
        <dbReference type="ARBA" id="ARBA00022989"/>
    </source>
</evidence>
<dbReference type="GO" id="GO:0015031">
    <property type="term" value="P:protein transport"/>
    <property type="evidence" value="ECO:0007669"/>
    <property type="project" value="UniProtKB-KW"/>
</dbReference>
<keyword evidence="7" id="KW-0653">Protein transport</keyword>
<evidence type="ECO:0000256" key="2">
    <source>
        <dbReference type="ARBA" id="ARBA00006555"/>
    </source>
</evidence>
<evidence type="ECO:0000256" key="3">
    <source>
        <dbReference type="ARBA" id="ARBA00022448"/>
    </source>
</evidence>
<dbReference type="SUPFAM" id="SSF74653">
    <property type="entry name" value="TolA/TonB C-terminal domain"/>
    <property type="match status" value="1"/>
</dbReference>
<evidence type="ECO:0000256" key="10">
    <source>
        <dbReference type="SAM" id="MobiDB-lite"/>
    </source>
</evidence>
<evidence type="ECO:0000256" key="6">
    <source>
        <dbReference type="ARBA" id="ARBA00022692"/>
    </source>
</evidence>
<reference evidence="13 14" key="1">
    <citation type="submission" date="2019-09" db="EMBL/GenBank/DDBJ databases">
        <title>Parvibaculum sedimenti sp. nov., isolated from sediment.</title>
        <authorList>
            <person name="Wang Y."/>
        </authorList>
    </citation>
    <scope>NUCLEOTIDE SEQUENCE [LARGE SCALE GENOMIC DNA]</scope>
    <source>
        <strain evidence="13 14">HXT-9</strain>
    </source>
</reference>
<dbReference type="InterPro" id="IPR051045">
    <property type="entry name" value="TonB-dependent_transducer"/>
</dbReference>
<feature type="domain" description="TonB C-terminal" evidence="12">
    <location>
        <begin position="183"/>
        <end position="274"/>
    </location>
</feature>
<comment type="similarity">
    <text evidence="2">Belongs to the TonB family.</text>
</comment>
<feature type="compositionally biased region" description="Pro residues" evidence="10">
    <location>
        <begin position="74"/>
        <end position="84"/>
    </location>
</feature>
<dbReference type="RefSeq" id="WP_152215930.1">
    <property type="nucleotide sequence ID" value="NZ_JBAQYD010000374.1"/>
</dbReference>
<keyword evidence="3" id="KW-0813">Transport</keyword>
<dbReference type="Gene3D" id="3.30.1150.10">
    <property type="match status" value="1"/>
</dbReference>
<evidence type="ECO:0000256" key="11">
    <source>
        <dbReference type="SAM" id="Phobius"/>
    </source>
</evidence>
<feature type="region of interest" description="Disordered" evidence="10">
    <location>
        <begin position="52"/>
        <end position="169"/>
    </location>
</feature>
<comment type="subcellular location">
    <subcellularLocation>
        <location evidence="1">Cell inner membrane</location>
        <topology evidence="1">Single-pass membrane protein</topology>
        <orientation evidence="1">Periplasmic side</orientation>
    </subcellularLocation>
</comment>
<keyword evidence="9 11" id="KW-0472">Membrane</keyword>
<evidence type="ECO:0000313" key="13">
    <source>
        <dbReference type="EMBL" id="KAB7740566.1"/>
    </source>
</evidence>
<evidence type="ECO:0000256" key="1">
    <source>
        <dbReference type="ARBA" id="ARBA00004383"/>
    </source>
</evidence>
<comment type="caution">
    <text evidence="13">The sequence shown here is derived from an EMBL/GenBank/DDBJ whole genome shotgun (WGS) entry which is preliminary data.</text>
</comment>
<dbReference type="NCBIfam" id="TIGR01352">
    <property type="entry name" value="tonB_Cterm"/>
    <property type="match status" value="1"/>
</dbReference>
<feature type="compositionally biased region" description="Basic and acidic residues" evidence="10">
    <location>
        <begin position="116"/>
        <end position="138"/>
    </location>
</feature>
<organism evidence="13 14">
    <name type="scientific">Parvibaculum sedimenti</name>
    <dbReference type="NCBI Taxonomy" id="2608632"/>
    <lineage>
        <taxon>Bacteria</taxon>
        <taxon>Pseudomonadati</taxon>
        <taxon>Pseudomonadota</taxon>
        <taxon>Alphaproteobacteria</taxon>
        <taxon>Hyphomicrobiales</taxon>
        <taxon>Parvibaculaceae</taxon>
        <taxon>Parvibaculum</taxon>
    </lineage>
</organism>
<protein>
    <submittedName>
        <fullName evidence="13">TonB family protein</fullName>
    </submittedName>
</protein>
<accession>A0A6N6VP28</accession>
<keyword evidence="4" id="KW-1003">Cell membrane</keyword>
<dbReference type="GO" id="GO:0055085">
    <property type="term" value="P:transmembrane transport"/>
    <property type="evidence" value="ECO:0007669"/>
    <property type="project" value="InterPro"/>
</dbReference>
<dbReference type="PANTHER" id="PTHR33446">
    <property type="entry name" value="PROTEIN TONB-RELATED"/>
    <property type="match status" value="1"/>
</dbReference>
<evidence type="ECO:0000256" key="9">
    <source>
        <dbReference type="ARBA" id="ARBA00023136"/>
    </source>
</evidence>
<evidence type="ECO:0000313" key="14">
    <source>
        <dbReference type="Proteomes" id="UP000468901"/>
    </source>
</evidence>
<dbReference type="EMBL" id="WESC01000006">
    <property type="protein sequence ID" value="KAB7740566.1"/>
    <property type="molecule type" value="Genomic_DNA"/>
</dbReference>
<evidence type="ECO:0000256" key="7">
    <source>
        <dbReference type="ARBA" id="ARBA00022927"/>
    </source>
</evidence>
<dbReference type="AlphaFoldDB" id="A0A6N6VP28"/>
<dbReference type="Pfam" id="PF13103">
    <property type="entry name" value="TonB_2"/>
    <property type="match status" value="1"/>
</dbReference>
<keyword evidence="6 11" id="KW-0812">Transmembrane</keyword>
<name>A0A6N6VP28_9HYPH</name>
<feature type="transmembrane region" description="Helical" evidence="11">
    <location>
        <begin position="26"/>
        <end position="48"/>
    </location>
</feature>
<dbReference type="InterPro" id="IPR037682">
    <property type="entry name" value="TonB_C"/>
</dbReference>
<proteinExistence type="inferred from homology"/>
<feature type="region of interest" description="Disordered" evidence="10">
    <location>
        <begin position="1"/>
        <end position="24"/>
    </location>
</feature>
<sequence length="274" mass="29446">MAAAETIRLDPTDPLAPPPPKRRSGWNLSVTVALAFLINVLVLVGLFVRLPDRPKPRPAEPEAISVELVKPQEQPQPKPQPKPQPEQKKPEEQKPQKKQSYFESGGSPELKMGRAPKQERAPDKAPKPEAQEKKKEAPKIALPDWALLPGGDVPKADKGKSSTQASGAPSKLIGSALLGEGGGDAYLNALRERIGRNVTYPATGGGRHGTTVWQIIVSHAGNVKGIKLVRSSGHSDLDYAALKAIERSVPFDPLPDNYANLVVITAPVPVPFEP</sequence>
<dbReference type="PROSITE" id="PS52015">
    <property type="entry name" value="TONB_CTD"/>
    <property type="match status" value="1"/>
</dbReference>